<reference evidence="3" key="1">
    <citation type="submission" date="2016-10" db="EMBL/GenBank/DDBJ databases">
        <authorList>
            <person name="Varghese N."/>
            <person name="Submissions S."/>
        </authorList>
    </citation>
    <scope>NUCLEOTIDE SEQUENCE [LARGE SCALE GENOMIC DNA]</scope>
    <source>
        <strain evidence="3">DSM 21650</strain>
    </source>
</reference>
<keyword evidence="2" id="KW-0413">Isomerase</keyword>
<dbReference type="GO" id="GO:0016853">
    <property type="term" value="F:isomerase activity"/>
    <property type="evidence" value="ECO:0007669"/>
    <property type="project" value="UniProtKB-KW"/>
</dbReference>
<sequence length="170" mass="19802">MADIKIVNMHINNGIHCTLPYKRQWINETYELEFRKLLFESYSELNNLANSLGVILCIENTSNFHIPFIQRALEMLSSFDNFNLTWDVGHDAKANFNEKPVLLRFKDRIKHMHLHDFNNNSDHQPLYTGIIPIDDRLSFAKANNISVVIEVKTSEALKESVNKLRAFIQI</sequence>
<dbReference type="InterPro" id="IPR036237">
    <property type="entry name" value="Xyl_isomerase-like_sf"/>
</dbReference>
<name>A0A1H3PUL7_9FIRM</name>
<dbReference type="SUPFAM" id="SSF51658">
    <property type="entry name" value="Xylose isomerase-like"/>
    <property type="match status" value="1"/>
</dbReference>
<evidence type="ECO:0000259" key="1">
    <source>
        <dbReference type="Pfam" id="PF01261"/>
    </source>
</evidence>
<dbReference type="OrthoDB" id="270844at2"/>
<dbReference type="Proteomes" id="UP000198625">
    <property type="component" value="Unassembled WGS sequence"/>
</dbReference>
<accession>A0A1H3PUL7</accession>
<gene>
    <name evidence="2" type="ORF">SAMN05660462_01652</name>
</gene>
<dbReference type="InterPro" id="IPR013022">
    <property type="entry name" value="Xyl_isomerase-like_TIM-brl"/>
</dbReference>
<organism evidence="2 3">
    <name type="scientific">Proteiniborus ethanoligenes</name>
    <dbReference type="NCBI Taxonomy" id="415015"/>
    <lineage>
        <taxon>Bacteria</taxon>
        <taxon>Bacillati</taxon>
        <taxon>Bacillota</taxon>
        <taxon>Clostridia</taxon>
        <taxon>Eubacteriales</taxon>
        <taxon>Proteiniborus</taxon>
    </lineage>
</organism>
<dbReference type="InterPro" id="IPR050312">
    <property type="entry name" value="IolE/XylAMocC-like"/>
</dbReference>
<proteinExistence type="predicted"/>
<feature type="domain" description="Xylose isomerase-like TIM barrel" evidence="1">
    <location>
        <begin position="16"/>
        <end position="165"/>
    </location>
</feature>
<evidence type="ECO:0000313" key="2">
    <source>
        <dbReference type="EMBL" id="SDZ04638.1"/>
    </source>
</evidence>
<dbReference type="AlphaFoldDB" id="A0A1H3PUL7"/>
<dbReference type="STRING" id="415015.SAMN05660462_01652"/>
<dbReference type="RefSeq" id="WP_091729735.1">
    <property type="nucleotide sequence ID" value="NZ_FNQE01000016.1"/>
</dbReference>
<dbReference type="Pfam" id="PF01261">
    <property type="entry name" value="AP_endonuc_2"/>
    <property type="match status" value="1"/>
</dbReference>
<evidence type="ECO:0000313" key="3">
    <source>
        <dbReference type="Proteomes" id="UP000198625"/>
    </source>
</evidence>
<dbReference type="PANTHER" id="PTHR12110">
    <property type="entry name" value="HYDROXYPYRUVATE ISOMERASE"/>
    <property type="match status" value="1"/>
</dbReference>
<dbReference type="Gene3D" id="3.20.20.150">
    <property type="entry name" value="Divalent-metal-dependent TIM barrel enzymes"/>
    <property type="match status" value="1"/>
</dbReference>
<keyword evidence="3" id="KW-1185">Reference proteome</keyword>
<protein>
    <submittedName>
        <fullName evidence="2">Xylose isomerase-like TIM barrel</fullName>
    </submittedName>
</protein>
<dbReference type="EMBL" id="FNQE01000016">
    <property type="protein sequence ID" value="SDZ04638.1"/>
    <property type="molecule type" value="Genomic_DNA"/>
</dbReference>